<keyword evidence="11" id="KW-1185">Reference proteome</keyword>
<dbReference type="EC" id="2.7.7.7" evidence="7"/>
<dbReference type="InterPro" id="IPR006133">
    <property type="entry name" value="DNA-dir_DNA_pol_B_exonuc"/>
</dbReference>
<evidence type="ECO:0000256" key="4">
    <source>
        <dbReference type="ARBA" id="ARBA00022932"/>
    </source>
</evidence>
<dbReference type="FunFam" id="3.90.1600.10:FF:000030">
    <property type="entry name" value="DNA polymerase II"/>
    <property type="match status" value="1"/>
</dbReference>
<evidence type="ECO:0000256" key="6">
    <source>
        <dbReference type="ARBA" id="ARBA00049244"/>
    </source>
</evidence>
<dbReference type="Pfam" id="PF21474">
    <property type="entry name" value="DNApolII_N"/>
    <property type="match status" value="1"/>
</dbReference>
<keyword evidence="3 7" id="KW-0548">Nucleotidyltransferase</keyword>
<organism evidence="10 11">
    <name type="scientific">Reinekea forsetii</name>
    <dbReference type="NCBI Taxonomy" id="1336806"/>
    <lineage>
        <taxon>Bacteria</taxon>
        <taxon>Pseudomonadati</taxon>
        <taxon>Pseudomonadota</taxon>
        <taxon>Gammaproteobacteria</taxon>
        <taxon>Oceanospirillales</taxon>
        <taxon>Saccharospirillaceae</taxon>
        <taxon>Reinekea</taxon>
    </lineage>
</organism>
<dbReference type="Gene3D" id="3.30.420.10">
    <property type="entry name" value="Ribonuclease H-like superfamily/Ribonuclease H"/>
    <property type="match status" value="1"/>
</dbReference>
<evidence type="ECO:0000256" key="3">
    <source>
        <dbReference type="ARBA" id="ARBA00022695"/>
    </source>
</evidence>
<keyword evidence="2 7" id="KW-0808">Transferase</keyword>
<sequence>MVNCQQIYYFFGTSVVQSTPLFILSRHWQETDSGVELRFWLSGPDGPQCWQLSGQDSVCFVSERQVERWQAIWQRQKPAIRQTGKTFKTLMGDTAVPVYSRSFSQQRRWAWQGKEVGLKVWEEDINPAERYLMERFLFGSVQFDAQQARPAQSVPNLRPLSIDIETAWFEPGKTPDLYSVALAGAGLARVFLVDQGQAKQTLDPTLDAHWFGSVRACLEAVIDAISSYDPDCIIGWNVVDFDLRILQQHCDQVGLSFSIGRNGVPAAWRARADQAEHFYLEVEGRQVIDGPGAFRSAAWSFDDYSLETVAQTLLQRGKKIDHSDDRVNEIERLYREDLNAFVQYNLADAQLVLDLFAQAGLWHFLIERSHLTGLAMDRAGGSSAAFNTVYMPRLHRQGYIASNVGEQQLQTTSPGGFVMDSIPGIYRNVLVLDFKSLYPSIIRTFLIDPLGLQEGLSAPVAETVPGFLDARFHRQHHILPALIDQLWQARDQAKAEKNAPMSQAIKIIMNSFYGVLGSNLCRFFDPRLASSITLRGHEILQKSRDFIEAKGHRVIYGDTDSVFVHAAGHADPEQLGRQLASELNAWWQAKLRSEFDLACHLEMEFETHYEQFVMPTIRGTEMGSKKRYAGWQLSAGEYRLIFKGLEAVRSDWTALAKRFQLSLYERVFRNQPYKALITETVLDLKAGKLDEQLIYKRRLRRSIEQYDKQMPPHVQAAWIKRQQQPHWRGRNIEYVKTVQGWQPVGYISAQLDYEHYIDKQLAPIADALLHFLSEDFYSLIDDQLSLF</sequence>
<evidence type="ECO:0000259" key="8">
    <source>
        <dbReference type="Pfam" id="PF00136"/>
    </source>
</evidence>
<dbReference type="Gene3D" id="6.10.140.1130">
    <property type="match status" value="1"/>
</dbReference>
<comment type="catalytic activity">
    <reaction evidence="6 7">
        <text>DNA(n) + a 2'-deoxyribonucleoside 5'-triphosphate = DNA(n+1) + diphosphate</text>
        <dbReference type="Rhea" id="RHEA:22508"/>
        <dbReference type="Rhea" id="RHEA-COMP:17339"/>
        <dbReference type="Rhea" id="RHEA-COMP:17340"/>
        <dbReference type="ChEBI" id="CHEBI:33019"/>
        <dbReference type="ChEBI" id="CHEBI:61560"/>
        <dbReference type="ChEBI" id="CHEBI:173112"/>
        <dbReference type="EC" id="2.7.7.7"/>
    </reaction>
</comment>
<dbReference type="Pfam" id="PF03104">
    <property type="entry name" value="DNA_pol_B_exo1"/>
    <property type="match status" value="1"/>
</dbReference>
<dbReference type="InterPro" id="IPR023211">
    <property type="entry name" value="DNA_pol_palm_dom_sf"/>
</dbReference>
<dbReference type="InterPro" id="IPR036397">
    <property type="entry name" value="RNaseH_sf"/>
</dbReference>
<feature type="domain" description="DNA-directed DNA polymerase family B multifunctional" evidence="8">
    <location>
        <begin position="381"/>
        <end position="738"/>
    </location>
</feature>
<dbReference type="SUPFAM" id="SSF53098">
    <property type="entry name" value="Ribonuclease H-like"/>
    <property type="match status" value="1"/>
</dbReference>
<dbReference type="GO" id="GO:0008296">
    <property type="term" value="F:3'-5'-DNA exonuclease activity"/>
    <property type="evidence" value="ECO:0007669"/>
    <property type="project" value="TreeGrafter"/>
</dbReference>
<evidence type="ECO:0000313" key="10">
    <source>
        <dbReference type="EMBL" id="ATX76050.1"/>
    </source>
</evidence>
<dbReference type="InterPro" id="IPR012337">
    <property type="entry name" value="RNaseH-like_sf"/>
</dbReference>
<dbReference type="Pfam" id="PF00136">
    <property type="entry name" value="DNA_pol_B"/>
    <property type="match status" value="1"/>
</dbReference>
<dbReference type="InterPro" id="IPR006134">
    <property type="entry name" value="DNA-dir_DNA_pol_B_multi_dom"/>
</dbReference>
<dbReference type="PANTHER" id="PTHR10322">
    <property type="entry name" value="DNA POLYMERASE CATALYTIC SUBUNIT"/>
    <property type="match status" value="1"/>
</dbReference>
<dbReference type="GO" id="GO:0000166">
    <property type="term" value="F:nucleotide binding"/>
    <property type="evidence" value="ECO:0007669"/>
    <property type="project" value="InterPro"/>
</dbReference>
<dbReference type="AlphaFoldDB" id="A0A2K8KMH0"/>
<dbReference type="InterPro" id="IPR006172">
    <property type="entry name" value="DNA-dir_DNA_pol_B"/>
</dbReference>
<dbReference type="PROSITE" id="PS00116">
    <property type="entry name" value="DNA_POLYMERASE_B"/>
    <property type="match status" value="1"/>
</dbReference>
<dbReference type="InterPro" id="IPR050240">
    <property type="entry name" value="DNA_pol_type-B"/>
</dbReference>
<comment type="similarity">
    <text evidence="1 7">Belongs to the DNA polymerase type-B family.</text>
</comment>
<proteinExistence type="inferred from homology"/>
<dbReference type="PRINTS" id="PR00106">
    <property type="entry name" value="DNAPOLB"/>
</dbReference>
<dbReference type="Gene3D" id="1.10.287.690">
    <property type="entry name" value="Helix hairpin bin"/>
    <property type="match status" value="1"/>
</dbReference>
<feature type="domain" description="DNA-directed DNA polymerase family B exonuclease" evidence="9">
    <location>
        <begin position="146"/>
        <end position="309"/>
    </location>
</feature>
<dbReference type="Proteomes" id="UP000229757">
    <property type="component" value="Chromosome"/>
</dbReference>
<accession>A0A2K8KMH0</accession>
<dbReference type="CDD" id="cd05537">
    <property type="entry name" value="POLBc_Pol_II"/>
    <property type="match status" value="1"/>
</dbReference>
<keyword evidence="5 7" id="KW-0238">DNA-binding</keyword>
<evidence type="ECO:0000256" key="5">
    <source>
        <dbReference type="ARBA" id="ARBA00023125"/>
    </source>
</evidence>
<dbReference type="PANTHER" id="PTHR10322:SF23">
    <property type="entry name" value="DNA POLYMERASE DELTA CATALYTIC SUBUNIT"/>
    <property type="match status" value="1"/>
</dbReference>
<evidence type="ECO:0000256" key="2">
    <source>
        <dbReference type="ARBA" id="ARBA00022679"/>
    </source>
</evidence>
<reference evidence="10 11" key="1">
    <citation type="journal article" date="2017" name="Environ. Microbiol.">
        <title>Genomic and physiological analyses of 'Reinekea forsetii' reveal a versatile opportunistic lifestyle during spring algae blooms.</title>
        <authorList>
            <person name="Avci B."/>
            <person name="Hahnke R.L."/>
            <person name="Chafee M."/>
            <person name="Fischer T."/>
            <person name="Gruber-Vodicka H."/>
            <person name="Tegetmeyer H.E."/>
            <person name="Harder J."/>
            <person name="Fuchs B.M."/>
            <person name="Amann R.I."/>
            <person name="Teeling H."/>
        </authorList>
    </citation>
    <scope>NUCLEOTIDE SEQUENCE [LARGE SCALE GENOMIC DNA]</scope>
    <source>
        <strain evidence="10 11">Hel1_31_D35</strain>
    </source>
</reference>
<dbReference type="Gene3D" id="3.90.1600.10">
    <property type="entry name" value="Palm domain of DNA polymerase"/>
    <property type="match status" value="2"/>
</dbReference>
<keyword evidence="7" id="KW-0235">DNA replication</keyword>
<evidence type="ECO:0000259" key="9">
    <source>
        <dbReference type="Pfam" id="PF03104"/>
    </source>
</evidence>
<dbReference type="EMBL" id="CP011797">
    <property type="protein sequence ID" value="ATX76050.1"/>
    <property type="molecule type" value="Genomic_DNA"/>
</dbReference>
<evidence type="ECO:0000256" key="7">
    <source>
        <dbReference type="RuleBase" id="RU000442"/>
    </source>
</evidence>
<keyword evidence="4 7" id="KW-0239">DNA-directed DNA polymerase</keyword>
<dbReference type="GO" id="GO:0003887">
    <property type="term" value="F:DNA-directed DNA polymerase activity"/>
    <property type="evidence" value="ECO:0007669"/>
    <property type="project" value="UniProtKB-KW"/>
</dbReference>
<dbReference type="InterPro" id="IPR042087">
    <property type="entry name" value="DNA_pol_B_thumb"/>
</dbReference>
<dbReference type="Gene3D" id="1.10.132.60">
    <property type="entry name" value="DNA polymerase family B, C-terminal domain"/>
    <property type="match status" value="1"/>
</dbReference>
<evidence type="ECO:0000313" key="11">
    <source>
        <dbReference type="Proteomes" id="UP000229757"/>
    </source>
</evidence>
<dbReference type="GO" id="GO:0045004">
    <property type="term" value="P:DNA replication proofreading"/>
    <property type="evidence" value="ECO:0007669"/>
    <property type="project" value="TreeGrafter"/>
</dbReference>
<dbReference type="SMART" id="SM00486">
    <property type="entry name" value="POLBc"/>
    <property type="match status" value="1"/>
</dbReference>
<dbReference type="Gene3D" id="2.40.50.590">
    <property type="match status" value="2"/>
</dbReference>
<dbReference type="SUPFAM" id="SSF56672">
    <property type="entry name" value="DNA/RNA polymerases"/>
    <property type="match status" value="1"/>
</dbReference>
<dbReference type="GO" id="GO:0003677">
    <property type="term" value="F:DNA binding"/>
    <property type="evidence" value="ECO:0007669"/>
    <property type="project" value="UniProtKB-KW"/>
</dbReference>
<evidence type="ECO:0000256" key="1">
    <source>
        <dbReference type="ARBA" id="ARBA00005755"/>
    </source>
</evidence>
<gene>
    <name evidence="10" type="ORF">REIFOR_00882</name>
</gene>
<name>A0A2K8KMH0_9GAMM</name>
<dbReference type="NCBIfam" id="NF004421">
    <property type="entry name" value="PRK05762.1-2"/>
    <property type="match status" value="1"/>
</dbReference>
<dbReference type="InterPro" id="IPR017964">
    <property type="entry name" value="DNA-dir_DNA_pol_B_CS"/>
</dbReference>
<dbReference type="KEGG" id="rfo:REIFOR_00882"/>
<dbReference type="InterPro" id="IPR043502">
    <property type="entry name" value="DNA/RNA_pol_sf"/>
</dbReference>
<dbReference type="GO" id="GO:0009432">
    <property type="term" value="P:SOS response"/>
    <property type="evidence" value="ECO:0007669"/>
    <property type="project" value="TreeGrafter"/>
</dbReference>
<protein>
    <recommendedName>
        <fullName evidence="7">DNA polymerase</fullName>
        <ecNumber evidence="7">2.7.7.7</ecNumber>
    </recommendedName>
</protein>